<protein>
    <recommendedName>
        <fullName evidence="4">Dienelactone hydrolase domain-containing protein</fullName>
    </recommendedName>
</protein>
<name>A0A830HTC4_9CHLO</name>
<dbReference type="AlphaFoldDB" id="A0A830HTC4"/>
<dbReference type="InterPro" id="IPR029058">
    <property type="entry name" value="AB_hydrolase_fold"/>
</dbReference>
<dbReference type="SUPFAM" id="SSF53474">
    <property type="entry name" value="alpha/beta-Hydrolases"/>
    <property type="match status" value="1"/>
</dbReference>
<comment type="caution">
    <text evidence="2">The sequence shown here is derived from an EMBL/GenBank/DDBJ whole genome shotgun (WGS) entry which is preliminary data.</text>
</comment>
<organism evidence="2 3">
    <name type="scientific">Pycnococcus provasolii</name>
    <dbReference type="NCBI Taxonomy" id="41880"/>
    <lineage>
        <taxon>Eukaryota</taxon>
        <taxon>Viridiplantae</taxon>
        <taxon>Chlorophyta</taxon>
        <taxon>Pseudoscourfieldiophyceae</taxon>
        <taxon>Pseudoscourfieldiales</taxon>
        <taxon>Pycnococcaceae</taxon>
        <taxon>Pycnococcus</taxon>
    </lineage>
</organism>
<gene>
    <name evidence="2" type="ORF">PPROV_000868800</name>
</gene>
<accession>A0A830HTC4</accession>
<keyword evidence="1" id="KW-0732">Signal</keyword>
<dbReference type="EMBL" id="BNJQ01000027">
    <property type="protein sequence ID" value="GHP09955.1"/>
    <property type="molecule type" value="Genomic_DNA"/>
</dbReference>
<sequence>MARCLGGRISSMRSLSIVMLMMFVASMLPEGAHAFFNRASSASPRSLDDASTSVQRGVYVCERKNGPFCPTGPYKSTQGVIQKKISVREKDDASIFYTNEAVDAAKKANTTLPIIARINPLYDKTLDEWNANDMRLIQHLTSFGFAVYTTTKVPRMGIFPGPERMYPKELFWNLGDHTLEGIKKISEMASSSSGDDDILSMLDASRVGVIGYSVGGSLTLRMTMEAQQQGKPVLAAVALGPTIGSERSEGGTGGRDIFTQGDGTSLVRSTLLLLAGDDDDRGGVDGVDTALERFVNAPRIKALVNGATHCFVSVYGAGCQNGPLGRCRECETVSVEGDTVPNVGDGCKGKCVDTDLRTQAAARQMATALFVLKLYPDGSTVPPELAKYRKAAPTFVWGPAFEGSSPAKLSAVVQKDEPNPVSIKLDE</sequence>
<proteinExistence type="predicted"/>
<reference evidence="2" key="1">
    <citation type="submission" date="2020-10" db="EMBL/GenBank/DDBJ databases">
        <title>Unveiling of a novel bifunctional photoreceptor, Dualchrome1, isolated from a cosmopolitan green alga.</title>
        <authorList>
            <person name="Suzuki S."/>
            <person name="Kawachi M."/>
        </authorList>
    </citation>
    <scope>NUCLEOTIDE SEQUENCE</scope>
    <source>
        <strain evidence="2">NIES 2893</strain>
    </source>
</reference>
<evidence type="ECO:0008006" key="4">
    <source>
        <dbReference type="Google" id="ProtNLM"/>
    </source>
</evidence>
<dbReference type="Proteomes" id="UP000660262">
    <property type="component" value="Unassembled WGS sequence"/>
</dbReference>
<evidence type="ECO:0000313" key="2">
    <source>
        <dbReference type="EMBL" id="GHP09955.1"/>
    </source>
</evidence>
<evidence type="ECO:0000256" key="1">
    <source>
        <dbReference type="SAM" id="SignalP"/>
    </source>
</evidence>
<keyword evidence="3" id="KW-1185">Reference proteome</keyword>
<feature type="signal peptide" evidence="1">
    <location>
        <begin position="1"/>
        <end position="34"/>
    </location>
</feature>
<evidence type="ECO:0000313" key="3">
    <source>
        <dbReference type="Proteomes" id="UP000660262"/>
    </source>
</evidence>
<feature type="chain" id="PRO_5032794946" description="Dienelactone hydrolase domain-containing protein" evidence="1">
    <location>
        <begin position="35"/>
        <end position="427"/>
    </location>
</feature>
<dbReference type="Gene3D" id="3.40.50.1820">
    <property type="entry name" value="alpha/beta hydrolase"/>
    <property type="match status" value="1"/>
</dbReference>